<dbReference type="RefSeq" id="WP_237360419.1">
    <property type="nucleotide sequence ID" value="NZ_CAKLDM010000001.1"/>
</dbReference>
<accession>A0ABM9A2A0</accession>
<reference evidence="1" key="1">
    <citation type="submission" date="2021-11" db="EMBL/GenBank/DDBJ databases">
        <authorList>
            <person name="Rodrigo-Torres L."/>
            <person name="Arahal R. D."/>
            <person name="Lucena T."/>
        </authorList>
    </citation>
    <scope>NUCLEOTIDE SEQUENCE</scope>
    <source>
        <strain evidence="1">CECT 7928</strain>
    </source>
</reference>
<dbReference type="Proteomes" id="UP000838748">
    <property type="component" value="Unassembled WGS sequence"/>
</dbReference>
<evidence type="ECO:0008006" key="3">
    <source>
        <dbReference type="Google" id="ProtNLM"/>
    </source>
</evidence>
<dbReference type="InterPro" id="IPR012334">
    <property type="entry name" value="Pectin_lyas_fold"/>
</dbReference>
<organism evidence="1 2">
    <name type="scientific">Vibrio marisflavi CECT 7928</name>
    <dbReference type="NCBI Taxonomy" id="634439"/>
    <lineage>
        <taxon>Bacteria</taxon>
        <taxon>Pseudomonadati</taxon>
        <taxon>Pseudomonadota</taxon>
        <taxon>Gammaproteobacteria</taxon>
        <taxon>Vibrionales</taxon>
        <taxon>Vibrionaceae</taxon>
        <taxon>Vibrio</taxon>
    </lineage>
</organism>
<proteinExistence type="predicted"/>
<dbReference type="EMBL" id="CAKLDM010000001">
    <property type="protein sequence ID" value="CAH0537331.1"/>
    <property type="molecule type" value="Genomic_DNA"/>
</dbReference>
<comment type="caution">
    <text evidence="1">The sequence shown here is derived from an EMBL/GenBank/DDBJ whole genome shotgun (WGS) entry which is preliminary data.</text>
</comment>
<name>A0ABM9A2A0_9VIBR</name>
<evidence type="ECO:0000313" key="2">
    <source>
        <dbReference type="Proteomes" id="UP000838748"/>
    </source>
</evidence>
<dbReference type="Gene3D" id="2.160.20.10">
    <property type="entry name" value="Single-stranded right-handed beta-helix, Pectin lyase-like"/>
    <property type="match status" value="1"/>
</dbReference>
<keyword evidence="2" id="KW-1185">Reference proteome</keyword>
<evidence type="ECO:0000313" key="1">
    <source>
        <dbReference type="EMBL" id="CAH0537331.1"/>
    </source>
</evidence>
<dbReference type="SUPFAM" id="SSF51126">
    <property type="entry name" value="Pectin lyase-like"/>
    <property type="match status" value="1"/>
</dbReference>
<dbReference type="InterPro" id="IPR011050">
    <property type="entry name" value="Pectin_lyase_fold/virulence"/>
</dbReference>
<gene>
    <name evidence="1" type="ORF">VMF7928_01056</name>
</gene>
<protein>
    <recommendedName>
        <fullName evidence="3">Right handed beta helix domain-containing protein</fullName>
    </recommendedName>
</protein>
<sequence length="878" mass="98233">MRLDTPQPSTNRRSKGIYALCIVAILLLVLPTTNSVKSFLVDKGYVATNLAPQDKAVELIENLLLAPIRWYFAKTDLPTLKIDIKYQDWLKLKADRDIAFSQGSIPEMRNEVSAFVYHEQNKIPAKIRLQGDMLDHINKPNRWSFKVTLKNKQALFESRRFALVAPSVRINQGASLFAKSLQTAGFDIISPKNIPVKVIVNGDDWGVMLLEQAFSQSLLATNNRTEGLIIRLDLHSESSSNNGSVTRVLKPREIQRKTILNNHSLSKQRQLALALMNDFLTNDRPASDVFDAARLGQYLAMVDLWGAWHALTWNNWRWYYNPHTAKLEPIQSDVAVTPAPHIWLMQPPSHTFKLSKAMLKDPIIMAQYQEAKTALLTRLDNHIIPALKAFEDEFNHKLHTDSPLISGFDYEVMKLQAHCWESGYSSSPCDMIKPLNTQLHKQIDVFLAQSNWDLASALVGSSTQTILHVRNNDRVPLVIKGLEGISKFDEINTLDNVNDRLPIQLLSGESTSFTLPRNIKAINVAAGLEGKSIQPFHFIKNETPLSFFPRGSEHSTNGFPFNHFIDRSIGQWVLKRGDWLIDRYLITPQNTKVIIPPGTNLTFSRDAGMMVFGSLQVDGTSNDPVTLTKSQEAAKWSGLSVFAPTSYTRHSIRHMKLSYASSPKLGLWQPRGAIYFVNGIVKMDNVSISDNQSEDGLNIVNAHIHIDQLSISNALSDAFDCDFCTGTLKNSAFDNIGFRSGGDGLDVSGSNLNLHNLSFNNVRDKAISAGERSQLNIKEAYFDDVNFGLVAKDDSRIVADKVTAANIKHNALMSYSKKSIFGPASMQVTQYQCSDLNCDQKNVSEVGSVLVVNNVEVPVQQLNVKNLYNTVMKSDKPR</sequence>